<dbReference type="InterPro" id="IPR053138">
    <property type="entry name" value="N-alpha-Ac-DABA_deacetylase"/>
</dbReference>
<evidence type="ECO:0000256" key="2">
    <source>
        <dbReference type="ARBA" id="ARBA00022723"/>
    </source>
</evidence>
<dbReference type="SUPFAM" id="SSF53187">
    <property type="entry name" value="Zn-dependent exopeptidases"/>
    <property type="match status" value="1"/>
</dbReference>
<protein>
    <submittedName>
        <fullName evidence="6">Ectoine utilization protein EutE</fullName>
    </submittedName>
</protein>
<name>A0A6P2K888_BURL3</name>
<dbReference type="AlphaFoldDB" id="A0A6P2K888"/>
<evidence type="ECO:0000259" key="5">
    <source>
        <dbReference type="Pfam" id="PF24827"/>
    </source>
</evidence>
<sequence length="334" mass="36207">MTRLNIDWQLDGRQAAYLELPSSTDTSAWQNLRIPVFFFRNGIGPSTLLLGGSHGDEYEGQIGLSKLAHALDAREITGSVIIIPSLNLPAVLAGARLSPLDGCNLNREFPGNDRGSVTQRLAHFISHELVPRVDHVVDLHSGGRTLHFHPCMFVHEQADESRTAAFVDAARSFGAPFTVVLREDHADVMIDDVVERAGKLMLASELGGSARVTPATIKLTHDGLHRLLRHLGHFRHADGRTPAPASRVLHVPGPAYTVLADDTALFEPMVELGEAVRQGDVLGVQHYIDRTTPPAAVHAPRDGVLLCLNGQALVRRDDTVAVIAVPFSPRGHAN</sequence>
<reference evidence="6 7" key="1">
    <citation type="submission" date="2019-09" db="EMBL/GenBank/DDBJ databases">
        <authorList>
            <person name="Depoorter E."/>
        </authorList>
    </citation>
    <scope>NUCLEOTIDE SEQUENCE [LARGE SCALE GENOMIC DNA]</scope>
    <source>
        <strain evidence="6">LMG 23254</strain>
    </source>
</reference>
<dbReference type="GO" id="GO:0016788">
    <property type="term" value="F:hydrolase activity, acting on ester bonds"/>
    <property type="evidence" value="ECO:0007669"/>
    <property type="project" value="InterPro"/>
</dbReference>
<organism evidence="6 7">
    <name type="scientific">Burkholderia lata (strain ATCC 17760 / DSM 23089 / LMG 22485 / NCIMB 9086 / R18194 / 383)</name>
    <dbReference type="NCBI Taxonomy" id="482957"/>
    <lineage>
        <taxon>Bacteria</taxon>
        <taxon>Pseudomonadati</taxon>
        <taxon>Pseudomonadota</taxon>
        <taxon>Betaproteobacteria</taxon>
        <taxon>Burkholderiales</taxon>
        <taxon>Burkholderiaceae</taxon>
        <taxon>Burkholderia</taxon>
        <taxon>Burkholderia cepacia complex</taxon>
    </lineage>
</organism>
<evidence type="ECO:0000256" key="1">
    <source>
        <dbReference type="ARBA" id="ARBA00001947"/>
    </source>
</evidence>
<comment type="cofactor">
    <cofactor evidence="1">
        <name>Zn(2+)</name>
        <dbReference type="ChEBI" id="CHEBI:29105"/>
    </cofactor>
</comment>
<feature type="domain" description="Succinylglutamate desuccinylase/Aspartoacylase catalytic" evidence="5">
    <location>
        <begin position="44"/>
        <end position="231"/>
    </location>
</feature>
<dbReference type="GO" id="GO:0016811">
    <property type="term" value="F:hydrolase activity, acting on carbon-nitrogen (but not peptide) bonds, in linear amides"/>
    <property type="evidence" value="ECO:0007669"/>
    <property type="project" value="InterPro"/>
</dbReference>
<keyword evidence="4" id="KW-0862">Zinc</keyword>
<keyword evidence="2" id="KW-0479">Metal-binding</keyword>
<dbReference type="RefSeq" id="WP_175031402.1">
    <property type="nucleotide sequence ID" value="NZ_CABVPW010000009.1"/>
</dbReference>
<dbReference type="InterPro" id="IPR043795">
    <property type="entry name" value="N-alpha-Ac-DABA-like"/>
</dbReference>
<dbReference type="Gene3D" id="3.40.630.10">
    <property type="entry name" value="Zn peptidases"/>
    <property type="match status" value="1"/>
</dbReference>
<dbReference type="InterPro" id="IPR055438">
    <property type="entry name" value="AstE_AspA_cat"/>
</dbReference>
<dbReference type="GO" id="GO:0046872">
    <property type="term" value="F:metal ion binding"/>
    <property type="evidence" value="ECO:0007669"/>
    <property type="project" value="UniProtKB-KW"/>
</dbReference>
<dbReference type="Proteomes" id="UP000494218">
    <property type="component" value="Unassembled WGS sequence"/>
</dbReference>
<gene>
    <name evidence="6" type="ORF">BLA23254_02357</name>
</gene>
<evidence type="ECO:0000313" key="7">
    <source>
        <dbReference type="Proteomes" id="UP000494218"/>
    </source>
</evidence>
<dbReference type="EMBL" id="CABVPW010000009">
    <property type="protein sequence ID" value="VWB51795.1"/>
    <property type="molecule type" value="Genomic_DNA"/>
</dbReference>
<evidence type="ECO:0000256" key="3">
    <source>
        <dbReference type="ARBA" id="ARBA00022801"/>
    </source>
</evidence>
<dbReference type="Pfam" id="PF24827">
    <property type="entry name" value="AstE_AspA_cat"/>
    <property type="match status" value="1"/>
</dbReference>
<dbReference type="PANTHER" id="PTHR37326">
    <property type="entry name" value="BLL3975 PROTEIN"/>
    <property type="match status" value="1"/>
</dbReference>
<dbReference type="PIRSF" id="PIRSF039012">
    <property type="entry name" value="ASP"/>
    <property type="match status" value="1"/>
</dbReference>
<keyword evidence="3" id="KW-0378">Hydrolase</keyword>
<evidence type="ECO:0000256" key="4">
    <source>
        <dbReference type="ARBA" id="ARBA00022833"/>
    </source>
</evidence>
<proteinExistence type="predicted"/>
<evidence type="ECO:0000313" key="6">
    <source>
        <dbReference type="EMBL" id="VWB51795.1"/>
    </source>
</evidence>
<dbReference type="CDD" id="cd06252">
    <property type="entry name" value="M14_ASTE_ASPA-like"/>
    <property type="match status" value="1"/>
</dbReference>
<dbReference type="PANTHER" id="PTHR37326:SF1">
    <property type="entry name" value="BLL3975 PROTEIN"/>
    <property type="match status" value="1"/>
</dbReference>
<accession>A0A6P2K888</accession>